<feature type="region of interest" description="Disordered" evidence="1">
    <location>
        <begin position="1"/>
        <end position="51"/>
    </location>
</feature>
<dbReference type="EMBL" id="JAVHNQ010000019">
    <property type="protein sequence ID" value="KAK6329680.1"/>
    <property type="molecule type" value="Genomic_DNA"/>
</dbReference>
<evidence type="ECO:0000256" key="1">
    <source>
        <dbReference type="SAM" id="MobiDB-lite"/>
    </source>
</evidence>
<keyword evidence="2" id="KW-0812">Transmembrane</keyword>
<feature type="compositionally biased region" description="Polar residues" evidence="1">
    <location>
        <begin position="41"/>
        <end position="51"/>
    </location>
</feature>
<dbReference type="Pfam" id="PF00892">
    <property type="entry name" value="EamA"/>
    <property type="match status" value="1"/>
</dbReference>
<feature type="transmembrane region" description="Helical" evidence="2">
    <location>
        <begin position="355"/>
        <end position="376"/>
    </location>
</feature>
<feature type="domain" description="EamA" evidence="3">
    <location>
        <begin position="93"/>
        <end position="233"/>
    </location>
</feature>
<feature type="transmembrane region" description="Helical" evidence="2">
    <location>
        <begin position="218"/>
        <end position="235"/>
    </location>
</feature>
<dbReference type="Proteomes" id="UP001375240">
    <property type="component" value="Unassembled WGS sequence"/>
</dbReference>
<evidence type="ECO:0000256" key="2">
    <source>
        <dbReference type="SAM" id="Phobius"/>
    </source>
</evidence>
<sequence length="426" mass="46921">MAGRPPEPSSPVHDEGRSSEPLLDVERGRKASVDDSDRNPTTRALFRSQSPVTQKNNRSRYVLAALMLVLSLGSFVIQTETAQYIQKDLGWTKAYCMMYLTHGSWAFLWPVQLLVLRLRKRHIPFHNILRSHIALLRSTIEMILLGSKRDHQDIDRPFYYLFRCIVLVTTALTIAGSTWYIAVNLTTPSDLTAIYNCSAFFAYAFSIPLLNERPRPEKIISVLVAIVGVLVVAYGDGADETGPKGEVSTRLGGNILIGIGSVLYGLYEVLFKKLLCPPDGTSAGRSVIFSNTVCACIGAFTLSFLWIPLPLLHWLGWETFEIPSGAAAKYLVVSVISNATFSGSFLILISLTSPVLSSVAALLTIFLVAITDNILFGRRLTAAAISGGLLIIAAFALLSWATWREMSEEVPMEIDSDADVEERDDE</sequence>
<accession>A0AAV9TVV0</accession>
<keyword evidence="5" id="KW-1185">Reference proteome</keyword>
<feature type="transmembrane region" description="Helical" evidence="2">
    <location>
        <begin position="158"/>
        <end position="181"/>
    </location>
</feature>
<feature type="transmembrane region" description="Helical" evidence="2">
    <location>
        <begin position="255"/>
        <end position="275"/>
    </location>
</feature>
<comment type="caution">
    <text evidence="4">The sequence shown here is derived from an EMBL/GenBank/DDBJ whole genome shotgun (WGS) entry which is preliminary data.</text>
</comment>
<name>A0AAV9TVV0_9PEZI</name>
<feature type="transmembrane region" description="Helical" evidence="2">
    <location>
        <begin position="193"/>
        <end position="211"/>
    </location>
</feature>
<evidence type="ECO:0000313" key="5">
    <source>
        <dbReference type="Proteomes" id="UP001375240"/>
    </source>
</evidence>
<dbReference type="SUPFAM" id="SSF103481">
    <property type="entry name" value="Multidrug resistance efflux transporter EmrE"/>
    <property type="match status" value="2"/>
</dbReference>
<dbReference type="InterPro" id="IPR000620">
    <property type="entry name" value="EamA_dom"/>
</dbReference>
<dbReference type="AlphaFoldDB" id="A0AAV9TVV0"/>
<gene>
    <name evidence="4" type="ORF">TWF696_003551</name>
</gene>
<feature type="transmembrane region" description="Helical" evidence="2">
    <location>
        <begin position="97"/>
        <end position="116"/>
    </location>
</feature>
<reference evidence="4 5" key="1">
    <citation type="submission" date="2019-10" db="EMBL/GenBank/DDBJ databases">
        <authorList>
            <person name="Palmer J.M."/>
        </authorList>
    </citation>
    <scope>NUCLEOTIDE SEQUENCE [LARGE SCALE GENOMIC DNA]</scope>
    <source>
        <strain evidence="4 5">TWF696</strain>
    </source>
</reference>
<evidence type="ECO:0000259" key="3">
    <source>
        <dbReference type="Pfam" id="PF00892"/>
    </source>
</evidence>
<protein>
    <recommendedName>
        <fullName evidence="3">EamA domain-containing protein</fullName>
    </recommendedName>
</protein>
<feature type="transmembrane region" description="Helical" evidence="2">
    <location>
        <begin position="287"/>
        <end position="307"/>
    </location>
</feature>
<dbReference type="PANTHER" id="PTHR19346:SF4">
    <property type="entry name" value="SUGAR PHOSPHATE TRANSPORTER DOMAIN-CONTAINING PROTEIN"/>
    <property type="match status" value="1"/>
</dbReference>
<keyword evidence="2" id="KW-0472">Membrane</keyword>
<feature type="compositionally biased region" description="Basic and acidic residues" evidence="1">
    <location>
        <begin position="12"/>
        <end position="40"/>
    </location>
</feature>
<dbReference type="InterPro" id="IPR037185">
    <property type="entry name" value="EmrE-like"/>
</dbReference>
<feature type="transmembrane region" description="Helical" evidence="2">
    <location>
        <begin position="382"/>
        <end position="403"/>
    </location>
</feature>
<keyword evidence="2" id="KW-1133">Transmembrane helix</keyword>
<dbReference type="PANTHER" id="PTHR19346">
    <property type="entry name" value="SUGAR PHOSPHATE TRANSPORTER DOMAIN-CONTAINING PROTEIN"/>
    <property type="match status" value="1"/>
</dbReference>
<proteinExistence type="predicted"/>
<dbReference type="GO" id="GO:0016020">
    <property type="term" value="C:membrane"/>
    <property type="evidence" value="ECO:0007669"/>
    <property type="project" value="InterPro"/>
</dbReference>
<evidence type="ECO:0000313" key="4">
    <source>
        <dbReference type="EMBL" id="KAK6329680.1"/>
    </source>
</evidence>
<feature type="transmembrane region" description="Helical" evidence="2">
    <location>
        <begin position="61"/>
        <end position="77"/>
    </location>
</feature>
<dbReference type="InterPro" id="IPR026505">
    <property type="entry name" value="Solute_c_fam_35_mem_F3/F4"/>
</dbReference>
<organism evidence="4 5">
    <name type="scientific">Orbilia brochopaga</name>
    <dbReference type="NCBI Taxonomy" id="3140254"/>
    <lineage>
        <taxon>Eukaryota</taxon>
        <taxon>Fungi</taxon>
        <taxon>Dikarya</taxon>
        <taxon>Ascomycota</taxon>
        <taxon>Pezizomycotina</taxon>
        <taxon>Orbiliomycetes</taxon>
        <taxon>Orbiliales</taxon>
        <taxon>Orbiliaceae</taxon>
        <taxon>Orbilia</taxon>
    </lineage>
</organism>